<evidence type="ECO:0000256" key="4">
    <source>
        <dbReference type="ARBA" id="ARBA00022777"/>
    </source>
</evidence>
<evidence type="ECO:0000256" key="3">
    <source>
        <dbReference type="ARBA" id="ARBA00022741"/>
    </source>
</evidence>
<dbReference type="NCBIfam" id="TIGR03168">
    <property type="entry name" value="1-PFK"/>
    <property type="match status" value="1"/>
</dbReference>
<dbReference type="GO" id="GO:0003872">
    <property type="term" value="F:6-phosphofructokinase activity"/>
    <property type="evidence" value="ECO:0007669"/>
    <property type="project" value="TreeGrafter"/>
</dbReference>
<dbReference type="InterPro" id="IPR011611">
    <property type="entry name" value="PfkB_dom"/>
</dbReference>
<evidence type="ECO:0000259" key="7">
    <source>
        <dbReference type="Pfam" id="PF00294"/>
    </source>
</evidence>
<dbReference type="PANTHER" id="PTHR46566">
    <property type="entry name" value="1-PHOSPHOFRUCTOKINASE-RELATED"/>
    <property type="match status" value="1"/>
</dbReference>
<dbReference type="GO" id="GO:0005829">
    <property type="term" value="C:cytosol"/>
    <property type="evidence" value="ECO:0007669"/>
    <property type="project" value="TreeGrafter"/>
</dbReference>
<accession>A0A1M5GFZ2</accession>
<proteinExistence type="inferred from homology"/>
<dbReference type="PANTHER" id="PTHR46566:SF2">
    <property type="entry name" value="ATP-DEPENDENT 6-PHOSPHOFRUCTOKINASE ISOZYME 2"/>
    <property type="match status" value="1"/>
</dbReference>
<organism evidence="8 9">
    <name type="scientific">Cnuella takakiae</name>
    <dbReference type="NCBI Taxonomy" id="1302690"/>
    <lineage>
        <taxon>Bacteria</taxon>
        <taxon>Pseudomonadati</taxon>
        <taxon>Bacteroidota</taxon>
        <taxon>Chitinophagia</taxon>
        <taxon>Chitinophagales</taxon>
        <taxon>Chitinophagaceae</taxon>
        <taxon>Cnuella</taxon>
    </lineage>
</organism>
<dbReference type="EMBL" id="FQUO01000016">
    <property type="protein sequence ID" value="SHG02422.1"/>
    <property type="molecule type" value="Genomic_DNA"/>
</dbReference>
<evidence type="ECO:0000313" key="9">
    <source>
        <dbReference type="Proteomes" id="UP000184368"/>
    </source>
</evidence>
<dbReference type="OrthoDB" id="9801219at2"/>
<keyword evidence="3" id="KW-0547">Nucleotide-binding</keyword>
<dbReference type="InterPro" id="IPR002173">
    <property type="entry name" value="Carboh/pur_kinase_PfkB_CS"/>
</dbReference>
<evidence type="ECO:0000256" key="5">
    <source>
        <dbReference type="ARBA" id="ARBA00022840"/>
    </source>
</evidence>
<evidence type="ECO:0000256" key="2">
    <source>
        <dbReference type="ARBA" id="ARBA00022679"/>
    </source>
</evidence>
<dbReference type="PROSITE" id="PS00583">
    <property type="entry name" value="PFKB_KINASES_1"/>
    <property type="match status" value="1"/>
</dbReference>
<evidence type="ECO:0000256" key="1">
    <source>
        <dbReference type="ARBA" id="ARBA00010688"/>
    </source>
</evidence>
<evidence type="ECO:0000256" key="6">
    <source>
        <dbReference type="PIRNR" id="PIRNR000535"/>
    </source>
</evidence>
<dbReference type="FunFam" id="3.40.1190.20:FF:000001">
    <property type="entry name" value="Phosphofructokinase"/>
    <property type="match status" value="1"/>
</dbReference>
<gene>
    <name evidence="8" type="ORF">SAMN05444008_11654</name>
</gene>
<dbReference type="AlphaFoldDB" id="A0A1M5GFZ2"/>
<sequence length="314" mass="32786">MSQIVTLTLSPVIDKSTAVPALAPEKKLRCSEPKFEPGGGGINIARAIRQLGGDALAIYPAGGHSGKYLESLLDAAGITSVVVPTAAPTRENLIVVEEATNNQYRFGMPGAPLSPAELEACIAAVESVPEMEYLVASGSLPPGVPDDIFARLAAIAKKKGARFIADTSGEPLRAAAREGVFLLKPNLAELSSLVGREEIHLERVDDVARELIAQGGCELVAVSLGPSGAVLVNPEYVYMVTPPPVRKRSTVGAGDSMVAGLVLALAEGKSLSEVLCFGVAAGTAATMNPGTELCHRADVDRLLPKLHVQRLREL</sequence>
<dbReference type="Proteomes" id="UP000184368">
    <property type="component" value="Unassembled WGS sequence"/>
</dbReference>
<dbReference type="RefSeq" id="WP_073046292.1">
    <property type="nucleotide sequence ID" value="NZ_FQUO01000016.1"/>
</dbReference>
<dbReference type="Pfam" id="PF00294">
    <property type="entry name" value="PfkB"/>
    <property type="match status" value="1"/>
</dbReference>
<keyword evidence="2 6" id="KW-0808">Transferase</keyword>
<dbReference type="CDD" id="cd01164">
    <property type="entry name" value="FruK_PfkB_like"/>
    <property type="match status" value="1"/>
</dbReference>
<dbReference type="InterPro" id="IPR017583">
    <property type="entry name" value="Tagatose/fructose_Pkinase"/>
</dbReference>
<reference evidence="8 9" key="1">
    <citation type="submission" date="2016-11" db="EMBL/GenBank/DDBJ databases">
        <authorList>
            <person name="Jaros S."/>
            <person name="Januszkiewicz K."/>
            <person name="Wedrychowicz H."/>
        </authorList>
    </citation>
    <scope>NUCLEOTIDE SEQUENCE [LARGE SCALE GENOMIC DNA]</scope>
    <source>
        <strain evidence="8 9">DSM 26897</strain>
    </source>
</reference>
<keyword evidence="4 8" id="KW-0418">Kinase</keyword>
<dbReference type="GO" id="GO:0005524">
    <property type="term" value="F:ATP binding"/>
    <property type="evidence" value="ECO:0007669"/>
    <property type="project" value="UniProtKB-KW"/>
</dbReference>
<dbReference type="PIRSF" id="PIRSF000535">
    <property type="entry name" value="1PFK/6PFK/LacC"/>
    <property type="match status" value="1"/>
</dbReference>
<dbReference type="SUPFAM" id="SSF53613">
    <property type="entry name" value="Ribokinase-like"/>
    <property type="match status" value="1"/>
</dbReference>
<dbReference type="STRING" id="1302690.BUE76_11235"/>
<dbReference type="Gene3D" id="3.40.1190.20">
    <property type="match status" value="1"/>
</dbReference>
<dbReference type="InterPro" id="IPR029056">
    <property type="entry name" value="Ribokinase-like"/>
</dbReference>
<keyword evidence="5" id="KW-0067">ATP-binding</keyword>
<dbReference type="PROSITE" id="PS00584">
    <property type="entry name" value="PFKB_KINASES_2"/>
    <property type="match status" value="1"/>
</dbReference>
<protein>
    <submittedName>
        <fullName evidence="8">6-phosphofructokinase 2</fullName>
    </submittedName>
</protein>
<evidence type="ECO:0000313" key="8">
    <source>
        <dbReference type="EMBL" id="SHG02422.1"/>
    </source>
</evidence>
<name>A0A1M5GFZ2_9BACT</name>
<keyword evidence="9" id="KW-1185">Reference proteome</keyword>
<feature type="domain" description="Carbohydrate kinase PfkB" evidence="7">
    <location>
        <begin position="17"/>
        <end position="294"/>
    </location>
</feature>
<comment type="similarity">
    <text evidence="1">Belongs to the carbohydrate kinase PfkB family.</text>
</comment>